<protein>
    <recommendedName>
        <fullName evidence="3">Glycosyl transferase group 1</fullName>
    </recommendedName>
</protein>
<accession>A0A1W1V858</accession>
<dbReference type="AlphaFoldDB" id="A0A1W1V858"/>
<proteinExistence type="predicted"/>
<keyword evidence="2" id="KW-1185">Reference proteome</keyword>
<dbReference type="STRING" id="645990.SAMN00120144_0944"/>
<evidence type="ECO:0000313" key="1">
    <source>
        <dbReference type="EMBL" id="SMB89532.1"/>
    </source>
</evidence>
<dbReference type="EMBL" id="FWWW01000052">
    <property type="protein sequence ID" value="SMB89532.1"/>
    <property type="molecule type" value="Genomic_DNA"/>
</dbReference>
<evidence type="ECO:0008006" key="3">
    <source>
        <dbReference type="Google" id="ProtNLM"/>
    </source>
</evidence>
<reference evidence="1 2" key="1">
    <citation type="submission" date="2017-04" db="EMBL/GenBank/DDBJ databases">
        <authorList>
            <person name="Afonso C.L."/>
            <person name="Miller P.J."/>
            <person name="Scott M.A."/>
            <person name="Spackman E."/>
            <person name="Goraichik I."/>
            <person name="Dimitrov K.M."/>
            <person name="Suarez D.L."/>
            <person name="Swayne D.E."/>
        </authorList>
    </citation>
    <scope>NUCLEOTIDE SEQUENCE [LARGE SCALE GENOMIC DNA]</scope>
    <source>
        <strain evidence="1 2">DSM 11622</strain>
    </source>
</reference>
<gene>
    <name evidence="1" type="ORF">SAMN00120144_0944</name>
</gene>
<sequence>MNIVRLFYKLNIYKKMYNTWRYTIASSIDKPVPCENKKNIIFELRSRRDERIAIILFYFFDQCFANSYLIKNNLHLSSFLNFKSDLVKIKSVFIVKKPVMRIDLVLCDTGKIAHEYMVKYPNIPVLYYDVCCFKRTISGVRLKQDFIVMPYAMHPTIYKLNQISKISYLRKSDRLFRIFFSGNSIMPLYDNYNLKSLFEILSRAQIISSLQQELDASSLVPFDKCMCLTKSGYINKLVLHVWTEQTRLAQSELIKYDEWLDTLAKADFFLHCPGIAVPQCHNQIESMAVGCIPITEFPHMFEPALENGINCISYKGESGLLTAIQMVLSMPTKEITNLRNNVINYYDSWLSPQAFVSRLEAKIQYSNSDRQKFYIISDYSVEYLLREI</sequence>
<evidence type="ECO:0000313" key="2">
    <source>
        <dbReference type="Proteomes" id="UP000192266"/>
    </source>
</evidence>
<dbReference type="Proteomes" id="UP000192266">
    <property type="component" value="Unassembled WGS sequence"/>
</dbReference>
<name>A0A1W1V858_9BACT</name>
<organism evidence="1 2">
    <name type="scientific">Hymenobacter roseosalivarius DSM 11622</name>
    <dbReference type="NCBI Taxonomy" id="645990"/>
    <lineage>
        <taxon>Bacteria</taxon>
        <taxon>Pseudomonadati</taxon>
        <taxon>Bacteroidota</taxon>
        <taxon>Cytophagia</taxon>
        <taxon>Cytophagales</taxon>
        <taxon>Hymenobacteraceae</taxon>
        <taxon>Hymenobacter</taxon>
    </lineage>
</organism>